<feature type="signal peptide" evidence="2">
    <location>
        <begin position="1"/>
        <end position="23"/>
    </location>
</feature>
<dbReference type="InterPro" id="IPR012347">
    <property type="entry name" value="Ferritin-like"/>
</dbReference>
<feature type="domain" description="DUF305" evidence="3">
    <location>
        <begin position="35"/>
        <end position="109"/>
    </location>
</feature>
<dbReference type="EMBL" id="SNZH01000004">
    <property type="protein sequence ID" value="TDR45654.1"/>
    <property type="molecule type" value="Genomic_DNA"/>
</dbReference>
<proteinExistence type="predicted"/>
<evidence type="ECO:0000256" key="1">
    <source>
        <dbReference type="SAM" id="Coils"/>
    </source>
</evidence>
<dbReference type="RefSeq" id="WP_133818024.1">
    <property type="nucleotide sequence ID" value="NZ_SNZH01000004.1"/>
</dbReference>
<dbReference type="AlphaFoldDB" id="A0A4R6Z2D0"/>
<evidence type="ECO:0000313" key="4">
    <source>
        <dbReference type="EMBL" id="TDR45654.1"/>
    </source>
</evidence>
<dbReference type="InterPro" id="IPR005183">
    <property type="entry name" value="DUF305_CopM-like"/>
</dbReference>
<dbReference type="Gene3D" id="1.20.1260.10">
    <property type="match status" value="1"/>
</dbReference>
<name>A0A4R6Z2D0_9GAMM</name>
<dbReference type="OrthoDB" id="8603558at2"/>
<sequence>MSTLRKSFAVGSTLALLAIAATAYSREDNAKPAKAGSSELQKIMMQGMPSMAMSGDVDKDFATMMIAHHRQAISMADIEIRDGHNSELQAMAKKMKEQQKQEIADLERLAKVH</sequence>
<keyword evidence="5" id="KW-1185">Reference proteome</keyword>
<protein>
    <recommendedName>
        <fullName evidence="3">DUF305 domain-containing protein</fullName>
    </recommendedName>
</protein>
<evidence type="ECO:0000313" key="5">
    <source>
        <dbReference type="Proteomes" id="UP000295293"/>
    </source>
</evidence>
<reference evidence="4 5" key="1">
    <citation type="submission" date="2019-03" db="EMBL/GenBank/DDBJ databases">
        <title>Genomic Encyclopedia of Type Strains, Phase IV (KMG-IV): sequencing the most valuable type-strain genomes for metagenomic binning, comparative biology and taxonomic classification.</title>
        <authorList>
            <person name="Goeker M."/>
        </authorList>
    </citation>
    <scope>NUCLEOTIDE SEQUENCE [LARGE SCALE GENOMIC DNA]</scope>
    <source>
        <strain evidence="4 5">DSM 21667</strain>
    </source>
</reference>
<evidence type="ECO:0000256" key="2">
    <source>
        <dbReference type="SAM" id="SignalP"/>
    </source>
</evidence>
<dbReference type="PANTHER" id="PTHR36933:SF1">
    <property type="entry name" value="SLL0788 PROTEIN"/>
    <property type="match status" value="1"/>
</dbReference>
<comment type="caution">
    <text evidence="4">The sequence shown here is derived from an EMBL/GenBank/DDBJ whole genome shotgun (WGS) entry which is preliminary data.</text>
</comment>
<keyword evidence="2" id="KW-0732">Signal</keyword>
<keyword evidence="1" id="KW-0175">Coiled coil</keyword>
<accession>A0A4R6Z2D0</accession>
<feature type="chain" id="PRO_5020883295" description="DUF305 domain-containing protein" evidence="2">
    <location>
        <begin position="24"/>
        <end position="113"/>
    </location>
</feature>
<evidence type="ECO:0000259" key="3">
    <source>
        <dbReference type="Pfam" id="PF03713"/>
    </source>
</evidence>
<feature type="coiled-coil region" evidence="1">
    <location>
        <begin position="81"/>
        <end position="109"/>
    </location>
</feature>
<dbReference type="PANTHER" id="PTHR36933">
    <property type="entry name" value="SLL0788 PROTEIN"/>
    <property type="match status" value="1"/>
</dbReference>
<organism evidence="4 5">
    <name type="scientific">Tahibacter aquaticus</name>
    <dbReference type="NCBI Taxonomy" id="520092"/>
    <lineage>
        <taxon>Bacteria</taxon>
        <taxon>Pseudomonadati</taxon>
        <taxon>Pseudomonadota</taxon>
        <taxon>Gammaproteobacteria</taxon>
        <taxon>Lysobacterales</taxon>
        <taxon>Rhodanobacteraceae</taxon>
        <taxon>Tahibacter</taxon>
    </lineage>
</organism>
<gene>
    <name evidence="4" type="ORF">DFR29_10482</name>
</gene>
<dbReference type="Proteomes" id="UP000295293">
    <property type="component" value="Unassembled WGS sequence"/>
</dbReference>
<dbReference type="Pfam" id="PF03713">
    <property type="entry name" value="DUF305"/>
    <property type="match status" value="1"/>
</dbReference>